<proteinExistence type="predicted"/>
<evidence type="ECO:0000256" key="1">
    <source>
        <dbReference type="ARBA" id="ARBA00023239"/>
    </source>
</evidence>
<dbReference type="InterPro" id="IPR032465">
    <property type="entry name" value="ACMSD"/>
</dbReference>
<protein>
    <submittedName>
        <fullName evidence="3">Amidohydrolase family protein</fullName>
    </submittedName>
</protein>
<comment type="caution">
    <text evidence="3">The sequence shown here is derived from an EMBL/GenBank/DDBJ whole genome shotgun (WGS) entry which is preliminary data.</text>
</comment>
<keyword evidence="4" id="KW-1185">Reference proteome</keyword>
<sequence>MSVHLSRREALHLAGAATVTGLAATRAVGQSAPGSVRTKKIALEEHCMFPDFVGYLAETKQNILPSLFDKAVPVLSDFGDRRLEVMDANGVDFVVLSIAGPGVQIEPDTAKALRLARSANDRLAVQVQKRPTRYGGFAHLALQNPEAAADELERCMHDLHFSGALINGETNGFYLDDPRYDVFWERVSALKAAIYIHPGNPQTMAAAYADHPELWGPTWSWAAETCTHALRLIFRGTFDRYPDARLILGHMGETLPIQRWRLDSRYPISNHRYRIEKLPSDYLRSNVFITTSGVCSDAALRCALDEIGPRNVMFSVDYPFEDTKTACDWIEGAKLTDAERQAVAHGNAAALLRLTV</sequence>
<gene>
    <name evidence="3" type="ORF">OVY01_20540</name>
</gene>
<dbReference type="InterPro" id="IPR006311">
    <property type="entry name" value="TAT_signal"/>
</dbReference>
<dbReference type="InterPro" id="IPR032466">
    <property type="entry name" value="Metal_Hydrolase"/>
</dbReference>
<dbReference type="Gene3D" id="3.20.20.140">
    <property type="entry name" value="Metal-dependent hydrolases"/>
    <property type="match status" value="1"/>
</dbReference>
<reference evidence="3" key="1">
    <citation type="submission" date="2022-11" db="EMBL/GenBank/DDBJ databases">
        <title>Robbsia betulipollinis sp. nov., isolated from pollen of birch (Betula pendula).</title>
        <authorList>
            <person name="Shi H."/>
            <person name="Ambika Manirajan B."/>
            <person name="Ratering S."/>
            <person name="Geissler-Plaum R."/>
            <person name="Schnell S."/>
        </authorList>
    </citation>
    <scope>NUCLEOTIDE SEQUENCE</scope>
    <source>
        <strain evidence="3">Bb-Pol-6</strain>
    </source>
</reference>
<dbReference type="PANTHER" id="PTHR21240">
    <property type="entry name" value="2-AMINO-3-CARBOXYLMUCONATE-6-SEMIALDEHYDE DECARBOXYLASE"/>
    <property type="match status" value="1"/>
</dbReference>
<organism evidence="3 4">
    <name type="scientific">Robbsia betulipollinis</name>
    <dbReference type="NCBI Taxonomy" id="2981849"/>
    <lineage>
        <taxon>Bacteria</taxon>
        <taxon>Pseudomonadati</taxon>
        <taxon>Pseudomonadota</taxon>
        <taxon>Betaproteobacteria</taxon>
        <taxon>Burkholderiales</taxon>
        <taxon>Burkholderiaceae</taxon>
        <taxon>Robbsia</taxon>
    </lineage>
</organism>
<dbReference type="InterPro" id="IPR006680">
    <property type="entry name" value="Amidohydro-rel"/>
</dbReference>
<keyword evidence="1" id="KW-0456">Lyase</keyword>
<evidence type="ECO:0000313" key="3">
    <source>
        <dbReference type="EMBL" id="MCY0389538.1"/>
    </source>
</evidence>
<dbReference type="PANTHER" id="PTHR21240:SF30">
    <property type="entry name" value="AMIDOHYDROLASE-RELATED DOMAIN-CONTAINING PROTEIN-RELATED"/>
    <property type="match status" value="1"/>
</dbReference>
<dbReference type="RefSeq" id="WP_267849433.1">
    <property type="nucleotide sequence ID" value="NZ_JAPMXC010000010.1"/>
</dbReference>
<evidence type="ECO:0000259" key="2">
    <source>
        <dbReference type="Pfam" id="PF04909"/>
    </source>
</evidence>
<name>A0ABT3ZUL9_9BURK</name>
<dbReference type="Pfam" id="PF04909">
    <property type="entry name" value="Amidohydro_2"/>
    <property type="match status" value="1"/>
</dbReference>
<feature type="domain" description="Amidohydrolase-related" evidence="2">
    <location>
        <begin position="79"/>
        <end position="354"/>
    </location>
</feature>
<evidence type="ECO:0000313" key="4">
    <source>
        <dbReference type="Proteomes" id="UP001082899"/>
    </source>
</evidence>
<dbReference type="PROSITE" id="PS51318">
    <property type="entry name" value="TAT"/>
    <property type="match status" value="1"/>
</dbReference>
<dbReference type="Proteomes" id="UP001082899">
    <property type="component" value="Unassembled WGS sequence"/>
</dbReference>
<accession>A0ABT3ZUL9</accession>
<dbReference type="SUPFAM" id="SSF51556">
    <property type="entry name" value="Metallo-dependent hydrolases"/>
    <property type="match status" value="1"/>
</dbReference>
<dbReference type="EMBL" id="JAPMXC010000010">
    <property type="protein sequence ID" value="MCY0389538.1"/>
    <property type="molecule type" value="Genomic_DNA"/>
</dbReference>